<keyword evidence="8 10" id="KW-1133">Transmembrane helix</keyword>
<proteinExistence type="inferred from homology"/>
<evidence type="ECO:0000313" key="13">
    <source>
        <dbReference type="EMBL" id="PHH49596.1"/>
    </source>
</evidence>
<feature type="transmembrane region" description="Helical" evidence="10">
    <location>
        <begin position="412"/>
        <end position="428"/>
    </location>
</feature>
<feature type="region of interest" description="Disordered" evidence="11">
    <location>
        <begin position="1"/>
        <end position="186"/>
    </location>
</feature>
<feature type="transmembrane region" description="Helical" evidence="10">
    <location>
        <begin position="316"/>
        <end position="334"/>
    </location>
</feature>
<dbReference type="Gene3D" id="1.20.1540.10">
    <property type="entry name" value="Rhomboid-like"/>
    <property type="match status" value="1"/>
</dbReference>
<comment type="function">
    <text evidence="10">Serine protease involved in intramembrane proteolysis.</text>
</comment>
<dbReference type="EC" id="3.4.21.105" evidence="10"/>
<keyword evidence="5 10" id="KW-0812">Transmembrane</keyword>
<protein>
    <recommendedName>
        <fullName evidence="10">Rhomboid-type serine protease</fullName>
        <ecNumber evidence="10">3.4.21.105</ecNumber>
    </recommendedName>
</protein>
<dbReference type="PANTHER" id="PTHR22936">
    <property type="entry name" value="RHOMBOID-RELATED"/>
    <property type="match status" value="1"/>
</dbReference>
<keyword evidence="9 10" id="KW-0472">Membrane</keyword>
<feature type="transmembrane region" description="Helical" evidence="10">
    <location>
        <begin position="381"/>
        <end position="400"/>
    </location>
</feature>
<feature type="transmembrane region" description="Helical" evidence="10">
    <location>
        <begin position="500"/>
        <end position="522"/>
    </location>
</feature>
<feature type="compositionally biased region" description="Basic and acidic residues" evidence="11">
    <location>
        <begin position="152"/>
        <end position="176"/>
    </location>
</feature>
<comment type="similarity">
    <text evidence="3 10">Belongs to the peptidase S54 family.</text>
</comment>
<feature type="compositionally biased region" description="Basic residues" evidence="11">
    <location>
        <begin position="177"/>
        <end position="186"/>
    </location>
</feature>
<evidence type="ECO:0000256" key="1">
    <source>
        <dbReference type="ARBA" id="ARBA00000156"/>
    </source>
</evidence>
<feature type="transmembrane region" description="Helical" evidence="10">
    <location>
        <begin position="355"/>
        <end position="375"/>
    </location>
</feature>
<keyword evidence="7 10" id="KW-0720">Serine protease</keyword>
<dbReference type="GO" id="GO:0016020">
    <property type="term" value="C:membrane"/>
    <property type="evidence" value="ECO:0007669"/>
    <property type="project" value="UniProtKB-SubCell"/>
</dbReference>
<dbReference type="AlphaFoldDB" id="A0A2C5WUM8"/>
<reference evidence="13 14" key="2">
    <citation type="journal article" date="2013" name="IMA Fungus">
        <title>IMA Genome-F 1: Ceratocystis fimbriata: Draft nuclear genome sequence for the plant pathogen, Ceratocystis fimbriata.</title>
        <authorList>
            <person name="Wilken P.M."/>
            <person name="Steenkamp E.T."/>
            <person name="Wingfield M.J."/>
            <person name="de Beer Z.W."/>
            <person name="Wingfield B.D."/>
        </authorList>
    </citation>
    <scope>NUCLEOTIDE SEQUENCE [LARGE SCALE GENOMIC DNA]</scope>
    <source>
        <strain evidence="13 14">CBS 114723</strain>
    </source>
</reference>
<feature type="domain" description="Peptidase S54 rhomboid" evidence="12">
    <location>
        <begin position="314"/>
        <end position="451"/>
    </location>
</feature>
<dbReference type="Proteomes" id="UP000222788">
    <property type="component" value="Unassembled WGS sequence"/>
</dbReference>
<evidence type="ECO:0000256" key="8">
    <source>
        <dbReference type="ARBA" id="ARBA00022989"/>
    </source>
</evidence>
<evidence type="ECO:0000256" key="2">
    <source>
        <dbReference type="ARBA" id="ARBA00004141"/>
    </source>
</evidence>
<dbReference type="Pfam" id="PF01694">
    <property type="entry name" value="Rhomboid"/>
    <property type="match status" value="1"/>
</dbReference>
<evidence type="ECO:0000256" key="11">
    <source>
        <dbReference type="SAM" id="MobiDB-lite"/>
    </source>
</evidence>
<reference evidence="13 14" key="1">
    <citation type="journal article" date="2013" name="Fungal Biol.">
        <title>Analysis of microsatellite markers in the genome of the plant pathogen Ceratocystis fimbriata.</title>
        <authorList>
            <person name="Simpson M.C."/>
            <person name="Wilken P.M."/>
            <person name="Coetzee M.P."/>
            <person name="Wingfield M.J."/>
            <person name="Wingfield B.D."/>
        </authorList>
    </citation>
    <scope>NUCLEOTIDE SEQUENCE [LARGE SCALE GENOMIC DNA]</scope>
    <source>
        <strain evidence="13 14">CBS 114723</strain>
    </source>
</reference>
<evidence type="ECO:0000256" key="6">
    <source>
        <dbReference type="ARBA" id="ARBA00022801"/>
    </source>
</evidence>
<comment type="subcellular location">
    <subcellularLocation>
        <location evidence="2 10">Membrane</location>
        <topology evidence="2 10">Multi-pass membrane protein</topology>
    </subcellularLocation>
</comment>
<comment type="caution">
    <text evidence="10">Lacks conserved residue(s) required for the propagation of feature annotation.</text>
</comment>
<keyword evidence="6 10" id="KW-0378">Hydrolase</keyword>
<evidence type="ECO:0000256" key="10">
    <source>
        <dbReference type="RuleBase" id="RU362115"/>
    </source>
</evidence>
<feature type="compositionally biased region" description="Polar residues" evidence="11">
    <location>
        <begin position="111"/>
        <end position="130"/>
    </location>
</feature>
<keyword evidence="4 10" id="KW-0645">Protease</keyword>
<comment type="caution">
    <text evidence="13">The sequence shown here is derived from an EMBL/GenBank/DDBJ whole genome shotgun (WGS) entry which is preliminary data.</text>
</comment>
<keyword evidence="14" id="KW-1185">Reference proteome</keyword>
<evidence type="ECO:0000256" key="4">
    <source>
        <dbReference type="ARBA" id="ARBA00022670"/>
    </source>
</evidence>
<sequence length="553" mass="60649">MASNDYYYGSNAGYHDTNQQSQQSYPQPYVTASKPAPPYYAQGQGTPPVQPPSVSNTPAPPAYPPSSASRSNTGTPRPGQPPHGQSPFETVLDDHVYPDPDSTPAVHHTAASHNPNPNVAANTSYYNQDTAYHGGTQPYNQSSSSPSNDIPLENRNHSQNKVHDPEDFQDHVYDAPKKKRSRKRGKVSFGQLGMMGANTNRFPFLVYTFSIIQIGVFIGELIRNGVLTGSPIMTKPSFNPMIGPSTWVLINMGGRYTPCMHNIPKIQGHEGSISWPCPNTTTTTGYCSLSQLCGMGGVPEPLYDGNQNQSPEPNQWWRFITPVFMHAGIIHIGFNLMMQLTIGKEMECAIGSFRFFIVYMSGGIFGNVLGANYAGDGLLSTGASGALFSCIALVLLDLLYSWGDRRNPVKDLAFIMLDIGVSFVLGLLPGLDNFAHIGGFLMGLGLGIALLHSPNALRRRLGLETPYTAVSSGVNDKQPSFLSNPTGFFKGRRPLWWGWWLLRAGSLIAMIVAFVVLLNNFYKYHNECSWCKYLSCLPVRDWCQTGDLDITDT</sequence>
<gene>
    <name evidence="13" type="ORF">CFIMG_005523RA</name>
</gene>
<dbReference type="GO" id="GO:0004252">
    <property type="term" value="F:serine-type endopeptidase activity"/>
    <property type="evidence" value="ECO:0007669"/>
    <property type="project" value="InterPro"/>
</dbReference>
<dbReference type="GO" id="GO:0006508">
    <property type="term" value="P:proteolysis"/>
    <property type="evidence" value="ECO:0007669"/>
    <property type="project" value="UniProtKB-KW"/>
</dbReference>
<dbReference type="PANTHER" id="PTHR22936:SF69">
    <property type="entry name" value="RHOMBOID-LIKE PROTEIN"/>
    <property type="match status" value="1"/>
</dbReference>
<evidence type="ECO:0000256" key="7">
    <source>
        <dbReference type="ARBA" id="ARBA00022825"/>
    </source>
</evidence>
<evidence type="ECO:0000259" key="12">
    <source>
        <dbReference type="Pfam" id="PF01694"/>
    </source>
</evidence>
<accession>A0A2C5WUM8</accession>
<feature type="compositionally biased region" description="Low complexity" evidence="11">
    <location>
        <begin position="19"/>
        <end position="29"/>
    </location>
</feature>
<dbReference type="EMBL" id="APWK03000186">
    <property type="protein sequence ID" value="PHH49596.1"/>
    <property type="molecule type" value="Genomic_DNA"/>
</dbReference>
<dbReference type="OrthoDB" id="2146116at2759"/>
<dbReference type="STRING" id="1035309.A0A2C5WUM8"/>
<evidence type="ECO:0000256" key="5">
    <source>
        <dbReference type="ARBA" id="ARBA00022692"/>
    </source>
</evidence>
<evidence type="ECO:0000256" key="9">
    <source>
        <dbReference type="ARBA" id="ARBA00023136"/>
    </source>
</evidence>
<dbReference type="InterPro" id="IPR035952">
    <property type="entry name" value="Rhomboid-like_sf"/>
</dbReference>
<feature type="compositionally biased region" description="Polar residues" evidence="11">
    <location>
        <begin position="43"/>
        <end position="57"/>
    </location>
</feature>
<dbReference type="SUPFAM" id="SSF144091">
    <property type="entry name" value="Rhomboid-like"/>
    <property type="match status" value="1"/>
</dbReference>
<dbReference type="InterPro" id="IPR002610">
    <property type="entry name" value="Peptidase_S54_rhomboid-like"/>
</dbReference>
<organism evidence="13 14">
    <name type="scientific">Ceratocystis fimbriata CBS 114723</name>
    <dbReference type="NCBI Taxonomy" id="1035309"/>
    <lineage>
        <taxon>Eukaryota</taxon>
        <taxon>Fungi</taxon>
        <taxon>Dikarya</taxon>
        <taxon>Ascomycota</taxon>
        <taxon>Pezizomycotina</taxon>
        <taxon>Sordariomycetes</taxon>
        <taxon>Hypocreomycetidae</taxon>
        <taxon>Microascales</taxon>
        <taxon>Ceratocystidaceae</taxon>
        <taxon>Ceratocystis</taxon>
    </lineage>
</organism>
<comment type="catalytic activity">
    <reaction evidence="1 10">
        <text>Cleaves type-1 transmembrane domains using a catalytic dyad composed of serine and histidine that are contributed by different transmembrane domains.</text>
        <dbReference type="EC" id="3.4.21.105"/>
    </reaction>
</comment>
<evidence type="ECO:0000313" key="14">
    <source>
        <dbReference type="Proteomes" id="UP000222788"/>
    </source>
</evidence>
<evidence type="ECO:0000256" key="3">
    <source>
        <dbReference type="ARBA" id="ARBA00009045"/>
    </source>
</evidence>
<name>A0A2C5WUM8_9PEZI</name>
<feature type="transmembrane region" description="Helical" evidence="10">
    <location>
        <begin position="434"/>
        <end position="451"/>
    </location>
</feature>
<dbReference type="InterPro" id="IPR022764">
    <property type="entry name" value="Peptidase_S54_rhomboid_dom"/>
</dbReference>